<accession>A0A7S3QU03</accession>
<evidence type="ECO:0000256" key="1">
    <source>
        <dbReference type="ARBA" id="ARBA00022676"/>
    </source>
</evidence>
<keyword evidence="1" id="KW-0328">Glycosyltransferase</keyword>
<evidence type="ECO:0000256" key="4">
    <source>
        <dbReference type="SAM" id="SignalP"/>
    </source>
</evidence>
<protein>
    <recommendedName>
        <fullName evidence="5">Glycosyltransferase 61 catalytic domain-containing protein</fullName>
    </recommendedName>
</protein>
<dbReference type="InterPro" id="IPR007657">
    <property type="entry name" value="Glycosyltransferase_61"/>
</dbReference>
<sequence>MCHYTSIILVWFVFACIASNSRAHYIFTQNAAIHSGSIWLPGDRGDQNVRIEPRSPEKEAFVSVKYSNKQACDVEDDRVAFVAGLFNFPQYGHTMFNGVGNIFATMNELGIKRGEVVLLVRKTGRYMRRSPTEEGSRFLTGPFESVFRAIANETKSLSGLLRTESVICFSKIIIGFSTAIDHYNPQPSKETFQEFASFMKGAFQSFRVDDCKDRVVVVSRPDRAIINEREIVFKVSELLSSFGLNYCLNVTAFEKIEVHFQINMMTTTRLLFGVDGTGLMNSAFMAWPCGVLVHLRAYGTSLLHPLKGSNFRRLALLGAGFYLMWENRHFNSTILNKSKLSPAVIDILQRGDASPREISRLSGHERHVAVLCQHTYVSAPEILSVLERALQTIINCRQGLYTANANMIRIEADFPTVGN</sequence>
<dbReference type="Pfam" id="PF04577">
    <property type="entry name" value="Glyco_transf_61"/>
    <property type="match status" value="1"/>
</dbReference>
<reference evidence="6" key="1">
    <citation type="submission" date="2021-01" db="EMBL/GenBank/DDBJ databases">
        <authorList>
            <person name="Corre E."/>
            <person name="Pelletier E."/>
            <person name="Niang G."/>
            <person name="Scheremetjew M."/>
            <person name="Finn R."/>
            <person name="Kale V."/>
            <person name="Holt S."/>
            <person name="Cochrane G."/>
            <person name="Meng A."/>
            <person name="Brown T."/>
            <person name="Cohen L."/>
        </authorList>
    </citation>
    <scope>NUCLEOTIDE SEQUENCE</scope>
    <source>
        <strain evidence="6">CCMP1320</strain>
    </source>
</reference>
<evidence type="ECO:0000256" key="2">
    <source>
        <dbReference type="ARBA" id="ARBA00022679"/>
    </source>
</evidence>
<organism evidence="6">
    <name type="scientific">Dunaliella tertiolecta</name>
    <name type="common">Green alga</name>
    <dbReference type="NCBI Taxonomy" id="3047"/>
    <lineage>
        <taxon>Eukaryota</taxon>
        <taxon>Viridiplantae</taxon>
        <taxon>Chlorophyta</taxon>
        <taxon>core chlorophytes</taxon>
        <taxon>Chlorophyceae</taxon>
        <taxon>CS clade</taxon>
        <taxon>Chlamydomonadales</taxon>
        <taxon>Dunaliellaceae</taxon>
        <taxon>Dunaliella</taxon>
    </lineage>
</organism>
<feature type="chain" id="PRO_5030890558" description="Glycosyltransferase 61 catalytic domain-containing protein" evidence="4">
    <location>
        <begin position="24"/>
        <end position="419"/>
    </location>
</feature>
<feature type="domain" description="Glycosyltransferase 61 catalytic" evidence="5">
    <location>
        <begin position="91"/>
        <end position="291"/>
    </location>
</feature>
<proteinExistence type="predicted"/>
<evidence type="ECO:0000256" key="3">
    <source>
        <dbReference type="ARBA" id="ARBA00023180"/>
    </source>
</evidence>
<name>A0A7S3QU03_DUNTE</name>
<keyword evidence="2" id="KW-0808">Transferase</keyword>
<dbReference type="EMBL" id="HBIP01013656">
    <property type="protein sequence ID" value="CAE0492794.1"/>
    <property type="molecule type" value="Transcribed_RNA"/>
</dbReference>
<gene>
    <name evidence="6" type="ORF">DTER00134_LOCUS7867</name>
</gene>
<keyword evidence="4" id="KW-0732">Signal</keyword>
<dbReference type="PANTHER" id="PTHR20961">
    <property type="entry name" value="GLYCOSYLTRANSFERASE"/>
    <property type="match status" value="1"/>
</dbReference>
<dbReference type="GO" id="GO:0005794">
    <property type="term" value="C:Golgi apparatus"/>
    <property type="evidence" value="ECO:0007669"/>
    <property type="project" value="UniProtKB-ARBA"/>
</dbReference>
<keyword evidence="3" id="KW-0325">Glycoprotein</keyword>
<evidence type="ECO:0000259" key="5">
    <source>
        <dbReference type="Pfam" id="PF04577"/>
    </source>
</evidence>
<evidence type="ECO:0000313" key="6">
    <source>
        <dbReference type="EMBL" id="CAE0492794.1"/>
    </source>
</evidence>
<feature type="signal peptide" evidence="4">
    <location>
        <begin position="1"/>
        <end position="23"/>
    </location>
</feature>
<dbReference type="InterPro" id="IPR049625">
    <property type="entry name" value="Glyco_transf_61_cat"/>
</dbReference>
<dbReference type="AlphaFoldDB" id="A0A7S3QU03"/>
<dbReference type="GO" id="GO:0016763">
    <property type="term" value="F:pentosyltransferase activity"/>
    <property type="evidence" value="ECO:0007669"/>
    <property type="project" value="UniProtKB-ARBA"/>
</dbReference>